<organism evidence="2 3">
    <name type="scientific">Bodo saltans</name>
    <name type="common">Flagellated protozoan</name>
    <dbReference type="NCBI Taxonomy" id="75058"/>
    <lineage>
        <taxon>Eukaryota</taxon>
        <taxon>Discoba</taxon>
        <taxon>Euglenozoa</taxon>
        <taxon>Kinetoplastea</taxon>
        <taxon>Metakinetoplastina</taxon>
        <taxon>Eubodonida</taxon>
        <taxon>Bodonidae</taxon>
        <taxon>Bodo</taxon>
    </lineage>
</organism>
<evidence type="ECO:0000313" key="2">
    <source>
        <dbReference type="EMBL" id="CUG92362.1"/>
    </source>
</evidence>
<feature type="region of interest" description="Disordered" evidence="1">
    <location>
        <begin position="347"/>
        <end position="382"/>
    </location>
</feature>
<evidence type="ECO:0000313" key="3">
    <source>
        <dbReference type="Proteomes" id="UP000051952"/>
    </source>
</evidence>
<feature type="compositionally biased region" description="Polar residues" evidence="1">
    <location>
        <begin position="153"/>
        <end position="167"/>
    </location>
</feature>
<name>A0A0S4JLH0_BODSA</name>
<feature type="compositionally biased region" description="Basic and acidic residues" evidence="1">
    <location>
        <begin position="347"/>
        <end position="360"/>
    </location>
</feature>
<feature type="compositionally biased region" description="Low complexity" evidence="1">
    <location>
        <begin position="31"/>
        <end position="48"/>
    </location>
</feature>
<feature type="compositionally biased region" description="Basic and acidic residues" evidence="1">
    <location>
        <begin position="121"/>
        <end position="137"/>
    </location>
</feature>
<proteinExistence type="predicted"/>
<feature type="compositionally biased region" description="Basic and acidic residues" evidence="1">
    <location>
        <begin position="372"/>
        <end position="382"/>
    </location>
</feature>
<dbReference type="EMBL" id="CYKH01002037">
    <property type="protein sequence ID" value="CUG92362.1"/>
    <property type="molecule type" value="Genomic_DNA"/>
</dbReference>
<sequence>MLRRPRCSVAGARVTLQSGRLVHTHIRDAESANARQRSNSASSALQNRGSTNVKESNGAWAERVQRELLSDFDPLLGRFHPDFYRDPSAGYVPSFAPRNFANGGAFEHPHHQSQNVYSQSSKDRGVQQHEYEQDRSESQVGRRRIREGGDVLSSHSGKSAEQQQTGTAVVGGSIVDVLLDTLTAESHHHKTGGDRRSARAISGDSFHAGLDLNDIAAQTQRAVEIQNDRILEESLRAEHGLRAKERFDFDVKQRSEYLKFRGYDMDRHLAAKQSAIQGMNPFTQIGNVVAPGSLTEAHENVRRNAVADRDSQISQSLHNNTVRADPKLGESLVEDISERLRSATQEKVRVEERERKEKFGLGRQGPLVQDGGPDKRTQKRHANDERLMRALVFRSNAHRKTSIDEHADPHARNDVSQFMGVQHLLRNKFDMDRRAAARANGEADITERATQYHGKQVQEEIDHFVLRRRNARGERPLEYFTPFPTYRDFRLQGAYRDLEGFPIMRARPEFLEWELFTRYRAHFEQRRELALRHGLEPRANETVSERNARRAALDQICEQTPFDASRFAQTALGELSVDAAALRAWFGFYLLPSPTIVEGVVSGDSALCLVTPTDFLSMAKADAIGTSDHREHVLSSRYLNKLFLDESYRHRLGRGSVKDLLDRAPDASAPHKQRDEVLKSFSKEERAVYQRYLAQYGEEHLKNWEKHFSGRRWVSQKGQYGECVRTPDPISVFDVERVHDGAIITIAENNFKELIAKAMQDVNRTIDVEKEECRLLEHSKRVVSILAVRLDDGTELPMDAKDFYSGEPEHQVSDVNFAINAGVGKKYHYNRSNYVETQDAIWEENCGSRSEGWSPATHADGLRVGLPVLARRVIDKATGRQGELQRGVIAQYLKQPFYNPEPRTVTVSFAPSSSSSASSSSKDHLEQVPLADLLIWQRQYYGPERTVGEKSRKLNFQSRRYINAADPTGLRDGKNNASESGVHFLDKYKVHSAQATADALQSQKEVSEIDTWSRKHDSPRSENFRPLSINDRQDYVRQGYFHRYTPWDWIATQEADQPLLWHQLRTDDIGPSYHHSPNRYWRFKARPHGYIRNFENEVRDLFQYVDGITPWEKAKKIRTYWEVREHHPMPQFNRPQVAIHRNQMGLLPAQMWDTDKKTGRVKSVKDSVRDYQTVSPVPSWGM</sequence>
<protein>
    <submittedName>
        <fullName evidence="2">Uncharacterized protein</fullName>
    </submittedName>
</protein>
<reference evidence="3" key="1">
    <citation type="submission" date="2015-09" db="EMBL/GenBank/DDBJ databases">
        <authorList>
            <consortium name="Pathogen Informatics"/>
        </authorList>
    </citation>
    <scope>NUCLEOTIDE SEQUENCE [LARGE SCALE GENOMIC DNA]</scope>
    <source>
        <strain evidence="3">Lake Konstanz</strain>
    </source>
</reference>
<accession>A0A0S4JLH0</accession>
<feature type="region of interest" description="Disordered" evidence="1">
    <location>
        <begin position="31"/>
        <end position="58"/>
    </location>
</feature>
<feature type="region of interest" description="Disordered" evidence="1">
    <location>
        <begin position="102"/>
        <end position="167"/>
    </location>
</feature>
<evidence type="ECO:0000256" key="1">
    <source>
        <dbReference type="SAM" id="MobiDB-lite"/>
    </source>
</evidence>
<keyword evidence="3" id="KW-1185">Reference proteome</keyword>
<dbReference type="OMA" id="ETQDAIW"/>
<dbReference type="AlphaFoldDB" id="A0A0S4JLH0"/>
<gene>
    <name evidence="2" type="ORF">BSAL_36895</name>
</gene>
<dbReference type="OrthoDB" id="277119at2759"/>
<dbReference type="Proteomes" id="UP000051952">
    <property type="component" value="Unassembled WGS sequence"/>
</dbReference>